<keyword evidence="3" id="KW-1003">Cell membrane</keyword>
<dbReference type="SMART" id="SM00382">
    <property type="entry name" value="AAA"/>
    <property type="match status" value="1"/>
</dbReference>
<comment type="similarity">
    <text evidence="1">Belongs to the ABC transporter superfamily.</text>
</comment>
<dbReference type="AlphaFoldDB" id="A0A9D2M2M7"/>
<dbReference type="PANTHER" id="PTHR43166:SF30">
    <property type="entry name" value="METHIONINE IMPORT ATP-BINDING PROTEIN METN"/>
    <property type="match status" value="1"/>
</dbReference>
<dbReference type="FunFam" id="3.40.50.300:FF:000056">
    <property type="entry name" value="Cell division ATP-binding protein FtsE"/>
    <property type="match status" value="1"/>
</dbReference>
<evidence type="ECO:0000256" key="3">
    <source>
        <dbReference type="ARBA" id="ARBA00022475"/>
    </source>
</evidence>
<dbReference type="CDD" id="cd03258">
    <property type="entry name" value="ABC_MetN_methionine_transporter"/>
    <property type="match status" value="1"/>
</dbReference>
<gene>
    <name evidence="10" type="ORF">H9943_02340</name>
</gene>
<evidence type="ECO:0000256" key="1">
    <source>
        <dbReference type="ARBA" id="ARBA00005417"/>
    </source>
</evidence>
<dbReference type="GO" id="GO:0005524">
    <property type="term" value="F:ATP binding"/>
    <property type="evidence" value="ECO:0007669"/>
    <property type="project" value="UniProtKB-KW"/>
</dbReference>
<dbReference type="Proteomes" id="UP000824209">
    <property type="component" value="Unassembled WGS sequence"/>
</dbReference>
<evidence type="ECO:0000313" key="10">
    <source>
        <dbReference type="EMBL" id="HJB39218.1"/>
    </source>
</evidence>
<sequence length="249" mass="27004">MIEIKQLTKIFNDKTQSVTALKDVTLSVESGDVFGIIGMSGAGKSTLLRCLSLLEQPTSGEILLGGADLAAMTGAELRTARRKMGVVFQGYHLLMQKTVLENVAFPLLLEKGCDKRKAREKAAQLLELVGLADKAKAYPAQLSGGQKQRVAIARALATDPEILLCDEPTSALDPMTTKAMLGLLEEINRKMGVTILIITHDIAVVSAICKHVAVIGEGRVAEQGEVTKVLHDPQSETAKMLLREWRERM</sequence>
<evidence type="ECO:0000256" key="2">
    <source>
        <dbReference type="ARBA" id="ARBA00022448"/>
    </source>
</evidence>
<dbReference type="InterPro" id="IPR027417">
    <property type="entry name" value="P-loop_NTPase"/>
</dbReference>
<protein>
    <submittedName>
        <fullName evidence="10">ATP-binding cassette domain-containing protein</fullName>
    </submittedName>
</protein>
<dbReference type="GO" id="GO:0006865">
    <property type="term" value="P:amino acid transport"/>
    <property type="evidence" value="ECO:0007669"/>
    <property type="project" value="UniProtKB-KW"/>
</dbReference>
<keyword evidence="6" id="KW-1278">Translocase</keyword>
<keyword evidence="4" id="KW-0547">Nucleotide-binding</keyword>
<dbReference type="PROSITE" id="PS00211">
    <property type="entry name" value="ABC_TRANSPORTER_1"/>
    <property type="match status" value="1"/>
</dbReference>
<keyword evidence="7" id="KW-0029">Amino-acid transport</keyword>
<organism evidence="10 11">
    <name type="scientific">Candidatus Ruthenibacterium avium</name>
    <dbReference type="NCBI Taxonomy" id="2838751"/>
    <lineage>
        <taxon>Bacteria</taxon>
        <taxon>Bacillati</taxon>
        <taxon>Bacillota</taxon>
        <taxon>Clostridia</taxon>
        <taxon>Eubacteriales</taxon>
        <taxon>Oscillospiraceae</taxon>
        <taxon>Ruthenibacterium</taxon>
    </lineage>
</organism>
<dbReference type="Pfam" id="PF00005">
    <property type="entry name" value="ABC_tran"/>
    <property type="match status" value="1"/>
</dbReference>
<keyword evidence="5 10" id="KW-0067">ATP-binding</keyword>
<accession>A0A9D2M2M7</accession>
<proteinExistence type="inferred from homology"/>
<name>A0A9D2M2M7_9FIRM</name>
<dbReference type="GO" id="GO:0005886">
    <property type="term" value="C:plasma membrane"/>
    <property type="evidence" value="ECO:0007669"/>
    <property type="project" value="UniProtKB-ARBA"/>
</dbReference>
<dbReference type="PROSITE" id="PS50893">
    <property type="entry name" value="ABC_TRANSPORTER_2"/>
    <property type="match status" value="1"/>
</dbReference>
<evidence type="ECO:0000256" key="4">
    <source>
        <dbReference type="ARBA" id="ARBA00022741"/>
    </source>
</evidence>
<feature type="domain" description="ABC transporter" evidence="9">
    <location>
        <begin position="2"/>
        <end position="242"/>
    </location>
</feature>
<keyword evidence="2" id="KW-0813">Transport</keyword>
<reference evidence="10" key="2">
    <citation type="submission" date="2021-04" db="EMBL/GenBank/DDBJ databases">
        <authorList>
            <person name="Gilroy R."/>
        </authorList>
    </citation>
    <scope>NUCLEOTIDE SEQUENCE</scope>
    <source>
        <strain evidence="10">ChiBcec8-14828</strain>
    </source>
</reference>
<dbReference type="InterPro" id="IPR003439">
    <property type="entry name" value="ABC_transporter-like_ATP-bd"/>
</dbReference>
<dbReference type="InterPro" id="IPR050086">
    <property type="entry name" value="MetN_ABC_transporter-like"/>
</dbReference>
<dbReference type="EMBL" id="DWYA01000026">
    <property type="protein sequence ID" value="HJB39218.1"/>
    <property type="molecule type" value="Genomic_DNA"/>
</dbReference>
<evidence type="ECO:0000256" key="5">
    <source>
        <dbReference type="ARBA" id="ARBA00022840"/>
    </source>
</evidence>
<evidence type="ECO:0000256" key="7">
    <source>
        <dbReference type="ARBA" id="ARBA00022970"/>
    </source>
</evidence>
<dbReference type="PANTHER" id="PTHR43166">
    <property type="entry name" value="AMINO ACID IMPORT ATP-BINDING PROTEIN"/>
    <property type="match status" value="1"/>
</dbReference>
<evidence type="ECO:0000256" key="8">
    <source>
        <dbReference type="ARBA" id="ARBA00023136"/>
    </source>
</evidence>
<dbReference type="InterPro" id="IPR017871">
    <property type="entry name" value="ABC_transporter-like_CS"/>
</dbReference>
<dbReference type="InterPro" id="IPR041701">
    <property type="entry name" value="MetN_ABC"/>
</dbReference>
<dbReference type="Gene3D" id="3.40.50.300">
    <property type="entry name" value="P-loop containing nucleotide triphosphate hydrolases"/>
    <property type="match status" value="1"/>
</dbReference>
<keyword evidence="8" id="KW-0472">Membrane</keyword>
<comment type="caution">
    <text evidence="10">The sequence shown here is derived from an EMBL/GenBank/DDBJ whole genome shotgun (WGS) entry which is preliminary data.</text>
</comment>
<dbReference type="InterPro" id="IPR003593">
    <property type="entry name" value="AAA+_ATPase"/>
</dbReference>
<dbReference type="GO" id="GO:0016887">
    <property type="term" value="F:ATP hydrolysis activity"/>
    <property type="evidence" value="ECO:0007669"/>
    <property type="project" value="InterPro"/>
</dbReference>
<evidence type="ECO:0000259" key="9">
    <source>
        <dbReference type="PROSITE" id="PS50893"/>
    </source>
</evidence>
<reference evidence="10" key="1">
    <citation type="journal article" date="2021" name="PeerJ">
        <title>Extensive microbial diversity within the chicken gut microbiome revealed by metagenomics and culture.</title>
        <authorList>
            <person name="Gilroy R."/>
            <person name="Ravi A."/>
            <person name="Getino M."/>
            <person name="Pursley I."/>
            <person name="Horton D.L."/>
            <person name="Alikhan N.F."/>
            <person name="Baker D."/>
            <person name="Gharbi K."/>
            <person name="Hall N."/>
            <person name="Watson M."/>
            <person name="Adriaenssens E.M."/>
            <person name="Foster-Nyarko E."/>
            <person name="Jarju S."/>
            <person name="Secka A."/>
            <person name="Antonio M."/>
            <person name="Oren A."/>
            <person name="Chaudhuri R.R."/>
            <person name="La Ragione R."/>
            <person name="Hildebrand F."/>
            <person name="Pallen M.J."/>
        </authorList>
    </citation>
    <scope>NUCLEOTIDE SEQUENCE</scope>
    <source>
        <strain evidence="10">ChiBcec8-14828</strain>
    </source>
</reference>
<dbReference type="SUPFAM" id="SSF52540">
    <property type="entry name" value="P-loop containing nucleoside triphosphate hydrolases"/>
    <property type="match status" value="1"/>
</dbReference>
<evidence type="ECO:0000256" key="6">
    <source>
        <dbReference type="ARBA" id="ARBA00022967"/>
    </source>
</evidence>
<evidence type="ECO:0000313" key="11">
    <source>
        <dbReference type="Proteomes" id="UP000824209"/>
    </source>
</evidence>